<dbReference type="Pfam" id="PF09722">
    <property type="entry name" value="Xre_MbcA_ParS_C"/>
    <property type="match status" value="1"/>
</dbReference>
<keyword evidence="3" id="KW-1185">Reference proteome</keyword>
<sequence length="193" mass="21857">MIIFIESNEIFMKKKAKKYPEVNPDHLSEFRDYQGDEGYTSTFIVKKGGEKLNYTVKPVFGYFIKSLQKARNLQEVGVMLEENFTYQEVSPLIEFLNLKASEIAKATSVSPSTVSRWSVDSSIGTPGSYQFFKIDELIKNGVELFGSEIQFKKWLYSSNLALGNAIPAQLMLSMYGLEMVSETVEALHFGNVM</sequence>
<dbReference type="AlphaFoldDB" id="A0A2T0WV69"/>
<comment type="caution">
    <text evidence="2">The sequence shown here is derived from an EMBL/GenBank/DDBJ whole genome shotgun (WGS) entry which is preliminary data.</text>
</comment>
<gene>
    <name evidence="2" type="ORF">CLW00_101133</name>
</gene>
<dbReference type="InterPro" id="IPR024467">
    <property type="entry name" value="Xre/MbcA/ParS-like_toxin-bd"/>
</dbReference>
<name>A0A2T0WV69_9BACT</name>
<organism evidence="2 3">
    <name type="scientific">Mongoliibacter ruber</name>
    <dbReference type="NCBI Taxonomy" id="1750599"/>
    <lineage>
        <taxon>Bacteria</taxon>
        <taxon>Pseudomonadati</taxon>
        <taxon>Bacteroidota</taxon>
        <taxon>Cytophagia</taxon>
        <taxon>Cytophagales</taxon>
        <taxon>Cyclobacteriaceae</taxon>
        <taxon>Mongoliibacter</taxon>
    </lineage>
</organism>
<reference evidence="2 3" key="1">
    <citation type="submission" date="2018-03" db="EMBL/GenBank/DDBJ databases">
        <title>Genomic Encyclopedia of Archaeal and Bacterial Type Strains, Phase II (KMG-II): from individual species to whole genera.</title>
        <authorList>
            <person name="Goeker M."/>
        </authorList>
    </citation>
    <scope>NUCLEOTIDE SEQUENCE [LARGE SCALE GENOMIC DNA]</scope>
    <source>
        <strain evidence="2 3">DSM 27929</strain>
    </source>
</reference>
<evidence type="ECO:0000313" key="3">
    <source>
        <dbReference type="Proteomes" id="UP000238157"/>
    </source>
</evidence>
<evidence type="ECO:0000259" key="1">
    <source>
        <dbReference type="Pfam" id="PF09722"/>
    </source>
</evidence>
<accession>A0A2T0WV69</accession>
<evidence type="ECO:0000313" key="2">
    <source>
        <dbReference type="EMBL" id="PRY90474.1"/>
    </source>
</evidence>
<protein>
    <submittedName>
        <fullName evidence="2">Putative toxin-antitoxin system antitoxin component (TIGR02293 family)</fullName>
    </submittedName>
</protein>
<proteinExistence type="predicted"/>
<dbReference type="Proteomes" id="UP000238157">
    <property type="component" value="Unassembled WGS sequence"/>
</dbReference>
<feature type="domain" description="Antitoxin Xre/MbcA/ParS-like toxin-binding" evidence="1">
    <location>
        <begin position="142"/>
        <end position="188"/>
    </location>
</feature>
<dbReference type="EMBL" id="PVTR01000001">
    <property type="protein sequence ID" value="PRY90474.1"/>
    <property type="molecule type" value="Genomic_DNA"/>
</dbReference>